<evidence type="ECO:0000313" key="2">
    <source>
        <dbReference type="EMBL" id="TPX13323.1"/>
    </source>
</evidence>
<organism evidence="2 3">
    <name type="scientific">Thyridium curvatum</name>
    <dbReference type="NCBI Taxonomy" id="1093900"/>
    <lineage>
        <taxon>Eukaryota</taxon>
        <taxon>Fungi</taxon>
        <taxon>Dikarya</taxon>
        <taxon>Ascomycota</taxon>
        <taxon>Pezizomycotina</taxon>
        <taxon>Sordariomycetes</taxon>
        <taxon>Sordariomycetidae</taxon>
        <taxon>Thyridiales</taxon>
        <taxon>Thyridiaceae</taxon>
        <taxon>Thyridium</taxon>
    </lineage>
</organism>
<reference evidence="2 3" key="1">
    <citation type="submission" date="2019-06" db="EMBL/GenBank/DDBJ databases">
        <title>Draft genome sequence of the filamentous fungus Phialemoniopsis curvata isolated from diesel fuel.</title>
        <authorList>
            <person name="Varaljay V.A."/>
            <person name="Lyon W.J."/>
            <person name="Crouch A.L."/>
            <person name="Drake C.E."/>
            <person name="Hollomon J.M."/>
            <person name="Nadeau L.J."/>
            <person name="Nunn H.S."/>
            <person name="Stevenson B.S."/>
            <person name="Bojanowski C.L."/>
            <person name="Crookes-Goodson W.J."/>
        </authorList>
    </citation>
    <scope>NUCLEOTIDE SEQUENCE [LARGE SCALE GENOMIC DNA]</scope>
    <source>
        <strain evidence="2 3">D216</strain>
    </source>
</reference>
<dbReference type="GeneID" id="41973743"/>
<dbReference type="PANTHER" id="PTHR33112:SF16">
    <property type="entry name" value="HETEROKARYON INCOMPATIBILITY DOMAIN-CONTAINING PROTEIN"/>
    <property type="match status" value="1"/>
</dbReference>
<dbReference type="STRING" id="1093900.A0A507B097"/>
<dbReference type="InParanoid" id="A0A507B097"/>
<name>A0A507B097_9PEZI</name>
<dbReference type="PANTHER" id="PTHR33112">
    <property type="entry name" value="DOMAIN PROTEIN, PUTATIVE-RELATED"/>
    <property type="match status" value="1"/>
</dbReference>
<proteinExistence type="predicted"/>
<dbReference type="RefSeq" id="XP_030995034.1">
    <property type="nucleotide sequence ID" value="XM_031140914.1"/>
</dbReference>
<sequence length="675" mass="75375">MVAFCDYCHGIPINLFSFRRDTQCTHDHQPTVHDLKTSAAAGCPGCCLFLHAIESSSSEHAGKYALKRSWKGDERVRLSSSKFGDQIVNLDYTEAGRFRSFAIPSEWQSEQPPAAGDRAKGSPEYLLYEAQLLERWSKVCLEGHKCCEGSKPFLPTRLIDVGTTRQPTLALVQSENLDVGESKYLALSHCWGLNMPAGAKTTSLTLEDRHMYISIDELPLTFRDFIGIARRISIRYVWIDSLCIIQDSRQDWEKEAAQMASVYSSAHLTIAASSSSSGREGCYVHDDVRSYGPVDLECKNSEGSNTIFRLWSRDTFPVAQVLTSDPLSTRGWCLQERELSPRIVFYSKDSIRWECREMRATLEFPWGDSGSFDKGRFFDGGTASRPTSIGLPINDSKPLETVTKQRLAWLELVQAYTSRSLTRQTDILPALSGIARSIAESTSDEYCAGLWKSFLPHCLLWASDWHVSRGFKQHTRPLEYLAPSWSWASVKGPIHYPSWINGYWFTFNADPDPEYLPKIISVSVEPTSDPYGAVKGGALTIHGKIGLVFACQEAYAQPKDNLNVSFTNGPQDRLNLYKAGPAGTPEKVGEVRYDVPLCPDCAPIGSVRILWLLCCMNSEMRNGSMRTFAIALEAEGTNGVQEAPFTGRFRRVGVAWGIDPSFWQSAINMPPIVII</sequence>
<protein>
    <recommendedName>
        <fullName evidence="1">Heterokaryon incompatibility domain-containing protein</fullName>
    </recommendedName>
</protein>
<dbReference type="EMBL" id="SKBQ01000035">
    <property type="protein sequence ID" value="TPX13323.1"/>
    <property type="molecule type" value="Genomic_DNA"/>
</dbReference>
<comment type="caution">
    <text evidence="2">The sequence shown here is derived from an EMBL/GenBank/DDBJ whole genome shotgun (WGS) entry which is preliminary data.</text>
</comment>
<dbReference type="OrthoDB" id="5362512at2759"/>
<keyword evidence="3" id="KW-1185">Reference proteome</keyword>
<feature type="domain" description="Heterokaryon incompatibility" evidence="1">
    <location>
        <begin position="184"/>
        <end position="336"/>
    </location>
</feature>
<accession>A0A507B097</accession>
<dbReference type="Pfam" id="PF06985">
    <property type="entry name" value="HET"/>
    <property type="match status" value="1"/>
</dbReference>
<dbReference type="AlphaFoldDB" id="A0A507B097"/>
<gene>
    <name evidence="2" type="ORF">E0L32_006296</name>
</gene>
<evidence type="ECO:0000313" key="3">
    <source>
        <dbReference type="Proteomes" id="UP000319257"/>
    </source>
</evidence>
<evidence type="ECO:0000259" key="1">
    <source>
        <dbReference type="Pfam" id="PF06985"/>
    </source>
</evidence>
<dbReference type="InterPro" id="IPR010730">
    <property type="entry name" value="HET"/>
</dbReference>
<dbReference type="Proteomes" id="UP000319257">
    <property type="component" value="Unassembled WGS sequence"/>
</dbReference>